<dbReference type="Proteomes" id="UP000176603">
    <property type="component" value="Unassembled WGS sequence"/>
</dbReference>
<dbReference type="PANTHER" id="PTHR46494">
    <property type="entry name" value="CORA FAMILY METAL ION TRANSPORTER (EUROFUNG)"/>
    <property type="match status" value="1"/>
</dbReference>
<gene>
    <name evidence="9" type="ORF">A3E39_02945</name>
</gene>
<name>A0A1F7UIU3_9BACT</name>
<dbReference type="PANTHER" id="PTHR46494:SF1">
    <property type="entry name" value="CORA FAMILY METAL ION TRANSPORTER (EUROFUNG)"/>
    <property type="match status" value="1"/>
</dbReference>
<keyword evidence="5 8" id="KW-0812">Transmembrane</keyword>
<feature type="transmembrane region" description="Helical" evidence="8">
    <location>
        <begin position="286"/>
        <end position="304"/>
    </location>
</feature>
<dbReference type="SUPFAM" id="SSF143865">
    <property type="entry name" value="CorA soluble domain-like"/>
    <property type="match status" value="1"/>
</dbReference>
<keyword evidence="4" id="KW-1003">Cell membrane</keyword>
<comment type="subcellular location">
    <subcellularLocation>
        <location evidence="1">Cell membrane</location>
        <topology evidence="1">Multi-pass membrane protein</topology>
    </subcellularLocation>
</comment>
<dbReference type="GO" id="GO:0000287">
    <property type="term" value="F:magnesium ion binding"/>
    <property type="evidence" value="ECO:0007669"/>
    <property type="project" value="TreeGrafter"/>
</dbReference>
<keyword evidence="7 8" id="KW-0472">Membrane</keyword>
<feature type="transmembrane region" description="Helical" evidence="8">
    <location>
        <begin position="253"/>
        <end position="274"/>
    </location>
</feature>
<evidence type="ECO:0000256" key="2">
    <source>
        <dbReference type="ARBA" id="ARBA00009765"/>
    </source>
</evidence>
<keyword evidence="6 8" id="KW-1133">Transmembrane helix</keyword>
<dbReference type="Pfam" id="PF01544">
    <property type="entry name" value="CorA"/>
    <property type="match status" value="1"/>
</dbReference>
<evidence type="ECO:0000256" key="1">
    <source>
        <dbReference type="ARBA" id="ARBA00004651"/>
    </source>
</evidence>
<evidence type="ECO:0000256" key="7">
    <source>
        <dbReference type="ARBA" id="ARBA00023136"/>
    </source>
</evidence>
<dbReference type="GO" id="GO:0015087">
    <property type="term" value="F:cobalt ion transmembrane transporter activity"/>
    <property type="evidence" value="ECO:0007669"/>
    <property type="project" value="TreeGrafter"/>
</dbReference>
<dbReference type="InterPro" id="IPR045861">
    <property type="entry name" value="CorA_cytoplasmic_dom"/>
</dbReference>
<dbReference type="Gene3D" id="3.30.460.20">
    <property type="entry name" value="CorA soluble domain-like"/>
    <property type="match status" value="1"/>
</dbReference>
<evidence type="ECO:0000256" key="4">
    <source>
        <dbReference type="ARBA" id="ARBA00022475"/>
    </source>
</evidence>
<evidence type="ECO:0000313" key="10">
    <source>
        <dbReference type="Proteomes" id="UP000176603"/>
    </source>
</evidence>
<sequence length="310" mass="36278">MINPKKFPVVKTDSLEWVFVTRNAPDDINELRRRYRYHPLDLRDILPPVQRPKVVARDGYVFMILLFPIFDRKLRQIRATEVDFFVSPERLITVNVDGYEPLKGLFESCLQGSSQRRICLSGDVSQLLYAVLNDMLMSVFPMLVHINTDLDSIEKRMFTQYEKNLIQELLRIKMNVVNVRKAMQGHRHTIQCLVETAPAFLPIHRLRDYFDELVDHTKEIWETLQIQKDTVDALHETNQSLIDFRINEIIKTLTIISVIVFPLTLMAAIFGMNVENMPIVSHPQSFWIILALMAAGSGGMLFYFKYRKWF</sequence>
<dbReference type="SUPFAM" id="SSF144083">
    <property type="entry name" value="Magnesium transport protein CorA, transmembrane region"/>
    <property type="match status" value="1"/>
</dbReference>
<evidence type="ECO:0008006" key="11">
    <source>
        <dbReference type="Google" id="ProtNLM"/>
    </source>
</evidence>
<dbReference type="InterPro" id="IPR045863">
    <property type="entry name" value="CorA_TM1_TM2"/>
</dbReference>
<dbReference type="AlphaFoldDB" id="A0A1F7UIU3"/>
<reference evidence="9 10" key="1">
    <citation type="journal article" date="2016" name="Nat. Commun.">
        <title>Thousands of microbial genomes shed light on interconnected biogeochemical processes in an aquifer system.</title>
        <authorList>
            <person name="Anantharaman K."/>
            <person name="Brown C.T."/>
            <person name="Hug L.A."/>
            <person name="Sharon I."/>
            <person name="Castelle C.J."/>
            <person name="Probst A.J."/>
            <person name="Thomas B.C."/>
            <person name="Singh A."/>
            <person name="Wilkins M.J."/>
            <person name="Karaoz U."/>
            <person name="Brodie E.L."/>
            <person name="Williams K.H."/>
            <person name="Hubbard S.S."/>
            <person name="Banfield J.F."/>
        </authorList>
    </citation>
    <scope>NUCLEOTIDE SEQUENCE [LARGE SCALE GENOMIC DNA]</scope>
</reference>
<dbReference type="Gene3D" id="1.20.58.340">
    <property type="entry name" value="Magnesium transport protein CorA, transmembrane region"/>
    <property type="match status" value="2"/>
</dbReference>
<keyword evidence="3" id="KW-0813">Transport</keyword>
<comment type="caution">
    <text evidence="9">The sequence shown here is derived from an EMBL/GenBank/DDBJ whole genome shotgun (WGS) entry which is preliminary data.</text>
</comment>
<protein>
    <recommendedName>
        <fullName evidence="11">Magnesium transport protein CorA</fullName>
    </recommendedName>
</protein>
<accession>A0A1F7UIU3</accession>
<dbReference type="GO" id="GO:0005886">
    <property type="term" value="C:plasma membrane"/>
    <property type="evidence" value="ECO:0007669"/>
    <property type="project" value="UniProtKB-SubCell"/>
</dbReference>
<dbReference type="InterPro" id="IPR002523">
    <property type="entry name" value="MgTranspt_CorA/ZnTranspt_ZntB"/>
</dbReference>
<organism evidence="9 10">
    <name type="scientific">Candidatus Uhrbacteria bacterium RIFCSPHIGHO2_12_FULL_60_25</name>
    <dbReference type="NCBI Taxonomy" id="1802399"/>
    <lineage>
        <taxon>Bacteria</taxon>
        <taxon>Candidatus Uhriibacteriota</taxon>
    </lineage>
</organism>
<evidence type="ECO:0000256" key="3">
    <source>
        <dbReference type="ARBA" id="ARBA00022448"/>
    </source>
</evidence>
<proteinExistence type="inferred from homology"/>
<dbReference type="EMBL" id="MGEH01000036">
    <property type="protein sequence ID" value="OGL78190.1"/>
    <property type="molecule type" value="Genomic_DNA"/>
</dbReference>
<evidence type="ECO:0000256" key="5">
    <source>
        <dbReference type="ARBA" id="ARBA00022692"/>
    </source>
</evidence>
<dbReference type="CDD" id="cd12822">
    <property type="entry name" value="TmCorA-like"/>
    <property type="match status" value="1"/>
</dbReference>
<dbReference type="GO" id="GO:0015095">
    <property type="term" value="F:magnesium ion transmembrane transporter activity"/>
    <property type="evidence" value="ECO:0007669"/>
    <property type="project" value="TreeGrafter"/>
</dbReference>
<comment type="similarity">
    <text evidence="2">Belongs to the CorA metal ion transporter (MIT) (TC 1.A.35) family.</text>
</comment>
<evidence type="ECO:0000313" key="9">
    <source>
        <dbReference type="EMBL" id="OGL78190.1"/>
    </source>
</evidence>
<evidence type="ECO:0000256" key="6">
    <source>
        <dbReference type="ARBA" id="ARBA00022989"/>
    </source>
</evidence>
<evidence type="ECO:0000256" key="8">
    <source>
        <dbReference type="SAM" id="Phobius"/>
    </source>
</evidence>
<dbReference type="GO" id="GO:0050897">
    <property type="term" value="F:cobalt ion binding"/>
    <property type="evidence" value="ECO:0007669"/>
    <property type="project" value="TreeGrafter"/>
</dbReference>
<dbReference type="STRING" id="1802399.A3E39_02945"/>